<dbReference type="SUPFAM" id="SSF52047">
    <property type="entry name" value="RNI-like"/>
    <property type="match status" value="1"/>
</dbReference>
<dbReference type="EMBL" id="JACEEZ010000135">
    <property type="protein sequence ID" value="KAG0730508.1"/>
    <property type="molecule type" value="Genomic_DNA"/>
</dbReference>
<feature type="repeat" description="ARM" evidence="7">
    <location>
        <begin position="627"/>
        <end position="657"/>
    </location>
</feature>
<evidence type="ECO:0000256" key="5">
    <source>
        <dbReference type="ARBA" id="ARBA00067612"/>
    </source>
</evidence>
<evidence type="ECO:0000256" key="6">
    <source>
        <dbReference type="ARBA" id="ARBA00081214"/>
    </source>
</evidence>
<sequence length="807" mass="90922">MSLGSMNTYCPWEDNSPEPLLDICGKYVIAHPETFCVKHQLSGLWFLRPGSALPTELCERLIGLWQDLDPEKLDDRFINIFRDLSNTRLKRINLRSSSVSDDGLSVLLSHNLIELDISNCRKLSERTLANINKKGGNLLTLVIGKTNDILPSTVSLESSSDKEDSPASEAKQKDYILRTPNLRKLVVRDLIQPRYDGYFVVLLKPLTRLTHLDLSGCFYLHDIKYLRPMKHLVSINLHSAQRVQDAIPVLSEIKTLKFLDVSQANQTCGMFEYPDTTLANLVTSLPNLASLDISGTNLSGDGTFDERSSTETRRPDLCDIPGLRCRINNPLEFLGLYNTLHDACHRNHIPAKVITGDANEEQILAAMEAYVDRPDVLVKALNELFHIFRFETCHNQNRALNLILLAMLRHRREKHIQISGSASLFYIAKSEDKNSLSVRARQKMIIVLLDAMETHLEDSTMMRNGCLTLCQFRIPQDVASLFEYRRLVQLLLHLIKGRGDGDDFVRRIAIYLLNSLACQVDGEQKELVGDLGAIETMLKLINDRLHQHVHDDMLEIAWSAMWNVTDETPVNCLRFLNGEGMRYFQKCLKASVANTFPDKPELLRNMMGLLGNVAEVKDLRHRLMTPELLTTFADLLDSNSDGIEVSYNAAGVLSHIASGGAEAWTIDCPTRAEVLERMVAAIERWDLASKRNINYRSFEPILRLLEVHHTPQCQHWAAWALANLTRVYPEKYCSLVEEEGGIPLLQALLASPTPYSRIKNLAKIVIVQCQHYKELEKTCVRKEDKGEITSSSGGGGGRSSNSGITVA</sequence>
<dbReference type="InterPro" id="IPR056845">
    <property type="entry name" value="LRR_Zer-1"/>
</dbReference>
<accession>A0A8J4YLE1</accession>
<keyword evidence="4" id="KW-0833">Ubl conjugation pathway</keyword>
<protein>
    <recommendedName>
        <fullName evidence="5">Protein zer-1 homolog</fullName>
    </recommendedName>
    <alternativeName>
        <fullName evidence="6">Zyg-11 homolog B-like protein</fullName>
    </alternativeName>
</protein>
<evidence type="ECO:0000256" key="2">
    <source>
        <dbReference type="ARBA" id="ARBA00022614"/>
    </source>
</evidence>
<dbReference type="PANTHER" id="PTHR12904:SF23">
    <property type="entry name" value="PROTEIN ZER-1 HOMOLOG"/>
    <property type="match status" value="1"/>
</dbReference>
<dbReference type="SUPFAM" id="SSF48371">
    <property type="entry name" value="ARM repeat"/>
    <property type="match status" value="1"/>
</dbReference>
<dbReference type="InterPro" id="IPR051341">
    <property type="entry name" value="Zyg-11_UBL_adapter"/>
</dbReference>
<comment type="caution">
    <text evidence="11">The sequence shown here is derived from an EMBL/GenBank/DDBJ whole genome shotgun (WGS) entry which is preliminary data.</text>
</comment>
<comment type="similarity">
    <text evidence="1">Belongs to the zyg-11 family.</text>
</comment>
<evidence type="ECO:0000256" key="1">
    <source>
        <dbReference type="ARBA" id="ARBA00009420"/>
    </source>
</evidence>
<dbReference type="FunFam" id="1.25.10.10:FF:000111">
    <property type="entry name" value="Protein zer-1 homolog"/>
    <property type="match status" value="1"/>
</dbReference>
<feature type="domain" description="Protein zer-1 homolog-like C-terminal" evidence="9">
    <location>
        <begin position="406"/>
        <end position="771"/>
    </location>
</feature>
<organism evidence="11 12">
    <name type="scientific">Chionoecetes opilio</name>
    <name type="common">Atlantic snow crab</name>
    <name type="synonym">Cancer opilio</name>
    <dbReference type="NCBI Taxonomy" id="41210"/>
    <lineage>
        <taxon>Eukaryota</taxon>
        <taxon>Metazoa</taxon>
        <taxon>Ecdysozoa</taxon>
        <taxon>Arthropoda</taxon>
        <taxon>Crustacea</taxon>
        <taxon>Multicrustacea</taxon>
        <taxon>Malacostraca</taxon>
        <taxon>Eumalacostraca</taxon>
        <taxon>Eucarida</taxon>
        <taxon>Decapoda</taxon>
        <taxon>Pleocyemata</taxon>
        <taxon>Brachyura</taxon>
        <taxon>Eubrachyura</taxon>
        <taxon>Majoidea</taxon>
        <taxon>Majidae</taxon>
        <taxon>Chionoecetes</taxon>
    </lineage>
</organism>
<evidence type="ECO:0000256" key="3">
    <source>
        <dbReference type="ARBA" id="ARBA00022737"/>
    </source>
</evidence>
<evidence type="ECO:0000259" key="9">
    <source>
        <dbReference type="Pfam" id="PF22964"/>
    </source>
</evidence>
<evidence type="ECO:0000256" key="7">
    <source>
        <dbReference type="PROSITE-ProRule" id="PRU00259"/>
    </source>
</evidence>
<keyword evidence="2" id="KW-0433">Leucine-rich repeat</keyword>
<keyword evidence="12" id="KW-1185">Reference proteome</keyword>
<evidence type="ECO:0000256" key="4">
    <source>
        <dbReference type="ARBA" id="ARBA00022786"/>
    </source>
</evidence>
<keyword evidence="3" id="KW-0677">Repeat</keyword>
<dbReference type="InterPro" id="IPR000225">
    <property type="entry name" value="Armadillo"/>
</dbReference>
<proteinExistence type="inferred from homology"/>
<reference evidence="11" key="1">
    <citation type="submission" date="2020-07" db="EMBL/GenBank/DDBJ databases">
        <title>The High-quality genome of the commercially important snow crab, Chionoecetes opilio.</title>
        <authorList>
            <person name="Jeong J.-H."/>
            <person name="Ryu S."/>
        </authorList>
    </citation>
    <scope>NUCLEOTIDE SEQUENCE</scope>
    <source>
        <strain evidence="11">MADBK_172401_WGS</strain>
        <tissue evidence="11">Digestive gland</tissue>
    </source>
</reference>
<dbReference type="InterPro" id="IPR006553">
    <property type="entry name" value="Leu-rich_rpt_Cys-con_subtyp"/>
</dbReference>
<evidence type="ECO:0000256" key="8">
    <source>
        <dbReference type="SAM" id="MobiDB-lite"/>
    </source>
</evidence>
<gene>
    <name evidence="11" type="ORF">GWK47_028103</name>
</gene>
<dbReference type="InterPro" id="IPR032675">
    <property type="entry name" value="LRR_dom_sf"/>
</dbReference>
<evidence type="ECO:0000259" key="10">
    <source>
        <dbReference type="Pfam" id="PF25013"/>
    </source>
</evidence>
<name>A0A8J4YLE1_CHIOP</name>
<dbReference type="Proteomes" id="UP000770661">
    <property type="component" value="Unassembled WGS sequence"/>
</dbReference>
<dbReference type="Pfam" id="PF22964">
    <property type="entry name" value="ZER1-like_2nd"/>
    <property type="match status" value="1"/>
</dbReference>
<dbReference type="PANTHER" id="PTHR12904">
    <property type="match status" value="1"/>
</dbReference>
<dbReference type="Gene3D" id="3.80.10.10">
    <property type="entry name" value="Ribonuclease Inhibitor"/>
    <property type="match status" value="2"/>
</dbReference>
<dbReference type="Gene3D" id="1.25.10.10">
    <property type="entry name" value="Leucine-rich Repeat Variant"/>
    <property type="match status" value="1"/>
</dbReference>
<dbReference type="PROSITE" id="PS50176">
    <property type="entry name" value="ARM_REPEAT"/>
    <property type="match status" value="1"/>
</dbReference>
<dbReference type="GO" id="GO:0031462">
    <property type="term" value="C:Cul2-RING ubiquitin ligase complex"/>
    <property type="evidence" value="ECO:0007669"/>
    <property type="project" value="TreeGrafter"/>
</dbReference>
<evidence type="ECO:0000313" key="12">
    <source>
        <dbReference type="Proteomes" id="UP000770661"/>
    </source>
</evidence>
<dbReference type="InterPro" id="IPR016024">
    <property type="entry name" value="ARM-type_fold"/>
</dbReference>
<dbReference type="Pfam" id="PF25013">
    <property type="entry name" value="LRR_Zer-1"/>
    <property type="match status" value="1"/>
</dbReference>
<dbReference type="InterPro" id="IPR011989">
    <property type="entry name" value="ARM-like"/>
</dbReference>
<dbReference type="OrthoDB" id="5783533at2759"/>
<evidence type="ECO:0000313" key="11">
    <source>
        <dbReference type="EMBL" id="KAG0730508.1"/>
    </source>
</evidence>
<feature type="domain" description="Zer-1-like leucine-rich repeats region" evidence="10">
    <location>
        <begin position="202"/>
        <end position="339"/>
    </location>
</feature>
<dbReference type="InterPro" id="IPR055142">
    <property type="entry name" value="ZER1-like_C"/>
</dbReference>
<dbReference type="SMART" id="SM00367">
    <property type="entry name" value="LRR_CC"/>
    <property type="match status" value="2"/>
</dbReference>
<feature type="region of interest" description="Disordered" evidence="8">
    <location>
        <begin position="786"/>
        <end position="807"/>
    </location>
</feature>
<dbReference type="AlphaFoldDB" id="A0A8J4YLE1"/>